<reference evidence="2" key="2">
    <citation type="submission" date="2020-08" db="EMBL/GenBank/DDBJ databases">
        <title>Plant Genome Project.</title>
        <authorList>
            <person name="Zhang R.-G."/>
        </authorList>
    </citation>
    <scope>NUCLEOTIDE SEQUENCE</scope>
    <source>
        <strain evidence="2">Huo1</strain>
        <tissue evidence="2">Leaf</tissue>
    </source>
</reference>
<proteinExistence type="predicted"/>
<name>A0A8X8YYN6_SALSN</name>
<reference evidence="2" key="1">
    <citation type="submission" date="2018-01" db="EMBL/GenBank/DDBJ databases">
        <authorList>
            <person name="Mao J.F."/>
        </authorList>
    </citation>
    <scope>NUCLEOTIDE SEQUENCE</scope>
    <source>
        <strain evidence="2">Huo1</strain>
        <tissue evidence="2">Leaf</tissue>
    </source>
</reference>
<dbReference type="EMBL" id="PNBA02000022">
    <property type="protein sequence ID" value="KAG6385541.1"/>
    <property type="molecule type" value="Genomic_DNA"/>
</dbReference>
<accession>A0A8X8YYN6</accession>
<gene>
    <name evidence="2" type="ORF">SASPL_154377</name>
</gene>
<evidence type="ECO:0000313" key="2">
    <source>
        <dbReference type="EMBL" id="KAG6385541.1"/>
    </source>
</evidence>
<dbReference type="Proteomes" id="UP000298416">
    <property type="component" value="Unassembled WGS sequence"/>
</dbReference>
<comment type="caution">
    <text evidence="2">The sequence shown here is derived from an EMBL/GenBank/DDBJ whole genome shotgun (WGS) entry which is preliminary data.</text>
</comment>
<dbReference type="AlphaFoldDB" id="A0A8X8YYN6"/>
<evidence type="ECO:0008006" key="4">
    <source>
        <dbReference type="Google" id="ProtNLM"/>
    </source>
</evidence>
<organism evidence="2">
    <name type="scientific">Salvia splendens</name>
    <name type="common">Scarlet sage</name>
    <dbReference type="NCBI Taxonomy" id="180675"/>
    <lineage>
        <taxon>Eukaryota</taxon>
        <taxon>Viridiplantae</taxon>
        <taxon>Streptophyta</taxon>
        <taxon>Embryophyta</taxon>
        <taxon>Tracheophyta</taxon>
        <taxon>Spermatophyta</taxon>
        <taxon>Magnoliopsida</taxon>
        <taxon>eudicotyledons</taxon>
        <taxon>Gunneridae</taxon>
        <taxon>Pentapetalae</taxon>
        <taxon>asterids</taxon>
        <taxon>lamiids</taxon>
        <taxon>Lamiales</taxon>
        <taxon>Lamiaceae</taxon>
        <taxon>Nepetoideae</taxon>
        <taxon>Mentheae</taxon>
        <taxon>Salviinae</taxon>
        <taxon>Salvia</taxon>
        <taxon>Salvia subgen. Calosphace</taxon>
        <taxon>core Calosphace</taxon>
    </lineage>
</organism>
<sequence>MQSVQQHGKGHTSRHIVGAHYNGLEIRQWFLGRYLSKIEDSLHAEFPNTDLKGTQISALKKSYGSLRAILAKSGVGFNNHGCHKIDCTDHQWDKIVQCRCSEEVSYHPCFEDFIYEPITPVADNNEVNDNGSGNSGKQTSTTKTSHVKWKKTSHDTELMEFFGNLHFETNSHLEMILAGIGNDFNMGKPRHEIFDKLGTVKGLTLDQRYNLYNILCDKPQRLEVFIGMSANSRLCCLLRLIENTRKEG</sequence>
<feature type="compositionally biased region" description="Polar residues" evidence="1">
    <location>
        <begin position="125"/>
        <end position="144"/>
    </location>
</feature>
<protein>
    <recommendedName>
        <fullName evidence="4">Myb/SANT-like domain-containing protein</fullName>
    </recommendedName>
</protein>
<evidence type="ECO:0000256" key="1">
    <source>
        <dbReference type="SAM" id="MobiDB-lite"/>
    </source>
</evidence>
<keyword evidence="3" id="KW-1185">Reference proteome</keyword>
<evidence type="ECO:0000313" key="3">
    <source>
        <dbReference type="Proteomes" id="UP000298416"/>
    </source>
</evidence>
<feature type="region of interest" description="Disordered" evidence="1">
    <location>
        <begin position="124"/>
        <end position="149"/>
    </location>
</feature>